<evidence type="ECO:0000256" key="1">
    <source>
        <dbReference type="ARBA" id="ARBA00023016"/>
    </source>
</evidence>
<proteinExistence type="inferred from homology"/>
<dbReference type="GO" id="GO:0042026">
    <property type="term" value="P:protein refolding"/>
    <property type="evidence" value="ECO:0007669"/>
    <property type="project" value="TreeGrafter"/>
</dbReference>
<organism evidence="7 8">
    <name type="scientific">Ladona fulva</name>
    <name type="common">Scarce chaser dragonfly</name>
    <name type="synonym">Libellula fulva</name>
    <dbReference type="NCBI Taxonomy" id="123851"/>
    <lineage>
        <taxon>Eukaryota</taxon>
        <taxon>Metazoa</taxon>
        <taxon>Ecdysozoa</taxon>
        <taxon>Arthropoda</taxon>
        <taxon>Hexapoda</taxon>
        <taxon>Insecta</taxon>
        <taxon>Pterygota</taxon>
        <taxon>Palaeoptera</taxon>
        <taxon>Odonata</taxon>
        <taxon>Epiprocta</taxon>
        <taxon>Anisoptera</taxon>
        <taxon>Libelluloidea</taxon>
        <taxon>Libellulidae</taxon>
        <taxon>Ladona</taxon>
    </lineage>
</organism>
<feature type="binding site" evidence="3">
    <location>
        <position position="103"/>
    </location>
    <ligand>
        <name>Zn(2+)</name>
        <dbReference type="ChEBI" id="CHEBI:29105"/>
        <label>1</label>
    </ligand>
</feature>
<dbReference type="InterPro" id="IPR001436">
    <property type="entry name" value="Alpha-crystallin/sHSP_animal"/>
</dbReference>
<feature type="domain" description="SHSP" evidence="6">
    <location>
        <begin position="48"/>
        <end position="158"/>
    </location>
</feature>
<dbReference type="Gene3D" id="2.60.40.790">
    <property type="match status" value="1"/>
</dbReference>
<sequence>MSLFRRYDNESFSVPTIFDQDFGHGMRLRDLVQPMFDHFRSGYIRPWRFTAGQLSGTSEIQMDKDNFKVVLDVQQFAPSEITVKTSDDYVTVEGKHEEKKDEHGYISRHFVRRYRVPYGVKIDAVTSTLSSDGVLTISAPRMTALEEGKARIIPITMTEAPSVKNTSEAPGKDKN</sequence>
<evidence type="ECO:0000256" key="5">
    <source>
        <dbReference type="RuleBase" id="RU003616"/>
    </source>
</evidence>
<comment type="similarity">
    <text evidence="2 4 5">Belongs to the small heat shock protein (HSP20) family.</text>
</comment>
<reference evidence="7" key="1">
    <citation type="submission" date="2013-04" db="EMBL/GenBank/DDBJ databases">
        <authorList>
            <person name="Qu J."/>
            <person name="Murali S.C."/>
            <person name="Bandaranaike D."/>
            <person name="Bellair M."/>
            <person name="Blankenburg K."/>
            <person name="Chao H."/>
            <person name="Dinh H."/>
            <person name="Doddapaneni H."/>
            <person name="Downs B."/>
            <person name="Dugan-Rocha S."/>
            <person name="Elkadiri S."/>
            <person name="Gnanaolivu R.D."/>
            <person name="Hernandez B."/>
            <person name="Javaid M."/>
            <person name="Jayaseelan J.C."/>
            <person name="Lee S."/>
            <person name="Li M."/>
            <person name="Ming W."/>
            <person name="Munidasa M."/>
            <person name="Muniz J."/>
            <person name="Nguyen L."/>
            <person name="Ongeri F."/>
            <person name="Osuji N."/>
            <person name="Pu L.-L."/>
            <person name="Puazo M."/>
            <person name="Qu C."/>
            <person name="Quiroz J."/>
            <person name="Raj R."/>
            <person name="Weissenberger G."/>
            <person name="Xin Y."/>
            <person name="Zou X."/>
            <person name="Han Y."/>
            <person name="Richards S."/>
            <person name="Worley K."/>
            <person name="Muzny D."/>
            <person name="Gibbs R."/>
        </authorList>
    </citation>
    <scope>NUCLEOTIDE SEQUENCE</scope>
    <source>
        <strain evidence="7">Sampled in the wild</strain>
    </source>
</reference>
<evidence type="ECO:0000256" key="4">
    <source>
        <dbReference type="PROSITE-ProRule" id="PRU00285"/>
    </source>
</evidence>
<dbReference type="OrthoDB" id="1431247at2759"/>
<dbReference type="CDD" id="cd06526">
    <property type="entry name" value="metazoan_ACD"/>
    <property type="match status" value="1"/>
</dbReference>
<dbReference type="PROSITE" id="PS01031">
    <property type="entry name" value="SHSP"/>
    <property type="match status" value="1"/>
</dbReference>
<reference evidence="7" key="2">
    <citation type="submission" date="2017-10" db="EMBL/GenBank/DDBJ databases">
        <title>Ladona fulva Genome sequencing and assembly.</title>
        <authorList>
            <person name="Murali S."/>
            <person name="Richards S."/>
            <person name="Bandaranaike D."/>
            <person name="Bellair M."/>
            <person name="Blankenburg K."/>
            <person name="Chao H."/>
            <person name="Dinh H."/>
            <person name="Doddapaneni H."/>
            <person name="Dugan-Rocha S."/>
            <person name="Elkadiri S."/>
            <person name="Gnanaolivu R."/>
            <person name="Hernandez B."/>
            <person name="Skinner E."/>
            <person name="Javaid M."/>
            <person name="Lee S."/>
            <person name="Li M."/>
            <person name="Ming W."/>
            <person name="Munidasa M."/>
            <person name="Muniz J."/>
            <person name="Nguyen L."/>
            <person name="Hughes D."/>
            <person name="Osuji N."/>
            <person name="Pu L.-L."/>
            <person name="Puazo M."/>
            <person name="Qu C."/>
            <person name="Quiroz J."/>
            <person name="Raj R."/>
            <person name="Weissenberger G."/>
            <person name="Xin Y."/>
            <person name="Zou X."/>
            <person name="Han Y."/>
            <person name="Worley K."/>
            <person name="Muzny D."/>
            <person name="Gibbs R."/>
        </authorList>
    </citation>
    <scope>NUCLEOTIDE SEQUENCE</scope>
    <source>
        <strain evidence="7">Sampled in the wild</strain>
    </source>
</reference>
<dbReference type="AlphaFoldDB" id="A0A8K0KE96"/>
<dbReference type="Pfam" id="PF00011">
    <property type="entry name" value="HSP20"/>
    <property type="match status" value="1"/>
</dbReference>
<dbReference type="GO" id="GO:0046872">
    <property type="term" value="F:metal ion binding"/>
    <property type="evidence" value="ECO:0007669"/>
    <property type="project" value="UniProtKB-KW"/>
</dbReference>
<dbReference type="GO" id="GO:0051082">
    <property type="term" value="F:unfolded protein binding"/>
    <property type="evidence" value="ECO:0007669"/>
    <property type="project" value="TreeGrafter"/>
</dbReference>
<dbReference type="GO" id="GO:0005634">
    <property type="term" value="C:nucleus"/>
    <property type="evidence" value="ECO:0007669"/>
    <property type="project" value="TreeGrafter"/>
</dbReference>
<keyword evidence="1" id="KW-0346">Stress response</keyword>
<dbReference type="InterPro" id="IPR002068">
    <property type="entry name" value="A-crystallin/Hsp20_dom"/>
</dbReference>
<evidence type="ECO:0000313" key="7">
    <source>
        <dbReference type="EMBL" id="KAG8232748.1"/>
    </source>
</evidence>
<dbReference type="Proteomes" id="UP000792457">
    <property type="component" value="Unassembled WGS sequence"/>
</dbReference>
<feature type="binding site" evidence="3">
    <location>
        <position position="96"/>
    </location>
    <ligand>
        <name>Zn(2+)</name>
        <dbReference type="ChEBI" id="CHEBI:29105"/>
        <label>1</label>
    </ligand>
</feature>
<dbReference type="InterPro" id="IPR008978">
    <property type="entry name" value="HSP20-like_chaperone"/>
</dbReference>
<dbReference type="PIRSF" id="PIRSF036514">
    <property type="entry name" value="Sm_HSP_B1"/>
    <property type="match status" value="1"/>
</dbReference>
<evidence type="ECO:0000256" key="3">
    <source>
        <dbReference type="PIRSR" id="PIRSR036514-1"/>
    </source>
</evidence>
<dbReference type="InterPro" id="IPR055269">
    <property type="entry name" value="Alpha-crystallin/HSP_16"/>
</dbReference>
<evidence type="ECO:0000259" key="6">
    <source>
        <dbReference type="PROSITE" id="PS01031"/>
    </source>
</evidence>
<feature type="binding site" evidence="3">
    <location>
        <position position="98"/>
    </location>
    <ligand>
        <name>Zn(2+)</name>
        <dbReference type="ChEBI" id="CHEBI:29105"/>
        <label>1</label>
    </ligand>
</feature>
<gene>
    <name evidence="7" type="ORF">J437_LFUL012993</name>
</gene>
<keyword evidence="3" id="KW-0479">Metal-binding</keyword>
<dbReference type="EMBL" id="KZ308648">
    <property type="protein sequence ID" value="KAG8232748.1"/>
    <property type="molecule type" value="Genomic_DNA"/>
</dbReference>
<evidence type="ECO:0000313" key="8">
    <source>
        <dbReference type="Proteomes" id="UP000792457"/>
    </source>
</evidence>
<dbReference type="PANTHER" id="PTHR45640">
    <property type="entry name" value="HEAT SHOCK PROTEIN HSP-12.2-RELATED"/>
    <property type="match status" value="1"/>
</dbReference>
<dbReference type="PANTHER" id="PTHR45640:SF13">
    <property type="entry name" value="HEAT SHOCK PROTEIN 22-RELATED"/>
    <property type="match status" value="1"/>
</dbReference>
<dbReference type="GO" id="GO:0005737">
    <property type="term" value="C:cytoplasm"/>
    <property type="evidence" value="ECO:0007669"/>
    <property type="project" value="TreeGrafter"/>
</dbReference>
<dbReference type="GO" id="GO:0009408">
    <property type="term" value="P:response to heat"/>
    <property type="evidence" value="ECO:0007669"/>
    <property type="project" value="UniProtKB-ARBA"/>
</dbReference>
<keyword evidence="3" id="KW-0862">Zinc</keyword>
<dbReference type="SUPFAM" id="SSF49764">
    <property type="entry name" value="HSP20-like chaperones"/>
    <property type="match status" value="1"/>
</dbReference>
<comment type="caution">
    <text evidence="7">The sequence shown here is derived from an EMBL/GenBank/DDBJ whole genome shotgun (WGS) entry which is preliminary data.</text>
</comment>
<dbReference type="PRINTS" id="PR00299">
    <property type="entry name" value="ACRYSTALLIN"/>
</dbReference>
<accession>A0A8K0KE96</accession>
<name>A0A8K0KE96_LADFU</name>
<evidence type="ECO:0000256" key="2">
    <source>
        <dbReference type="PIRNR" id="PIRNR036514"/>
    </source>
</evidence>
<keyword evidence="8" id="KW-1185">Reference proteome</keyword>
<protein>
    <recommendedName>
        <fullName evidence="6">SHSP domain-containing protein</fullName>
    </recommendedName>
</protein>